<evidence type="ECO:0000313" key="3">
    <source>
        <dbReference type="Proteomes" id="UP001225646"/>
    </source>
</evidence>
<proteinExistence type="predicted"/>
<gene>
    <name evidence="2" type="ORF">J2S06_001857</name>
</gene>
<feature type="domain" description="SGNH hydrolase-type esterase" evidence="1">
    <location>
        <begin position="51"/>
        <end position="241"/>
    </location>
</feature>
<dbReference type="PROSITE" id="PS51257">
    <property type="entry name" value="PROKAR_LIPOPROTEIN"/>
    <property type="match status" value="1"/>
</dbReference>
<name>A0ABT9VQ16_9BACI</name>
<dbReference type="EMBL" id="JAUSTR010000006">
    <property type="protein sequence ID" value="MDQ0162780.1"/>
    <property type="molecule type" value="Genomic_DNA"/>
</dbReference>
<protein>
    <submittedName>
        <fullName evidence="2">Lysophospholipase L1-like esterase</fullName>
    </submittedName>
</protein>
<accession>A0ABT9VQ16</accession>
<sequence length="261" mass="30272">MNKKWIFFPFIFLILFGCSALKVNLLSDKTSSLKEKDRVYVAVQKKLKMVAIGDSLTEGIGDKEGKNGYVGRVQELLEQNEYIKEVETVNFGVKGYKTTNLLNMLNKDDVKKELADADIIVLTIGANDLMKVMKSNIFSLTYEPFRKERENYQERLKDIFHVIRSYNKHANLYYIGLYNPFQLTLPDVPEIDVIVQEWNETSAELVAKDSKATYVSIVDIFTQDGERLLSDDEFHPNEKAYTYIAERVYEAIIRDRKIKHE</sequence>
<organism evidence="2 3">
    <name type="scientific">Aeribacillus alveayuensis</name>
    <dbReference type="NCBI Taxonomy" id="279215"/>
    <lineage>
        <taxon>Bacteria</taxon>
        <taxon>Bacillati</taxon>
        <taxon>Bacillota</taxon>
        <taxon>Bacilli</taxon>
        <taxon>Bacillales</taxon>
        <taxon>Bacillaceae</taxon>
        <taxon>Aeribacillus</taxon>
    </lineage>
</organism>
<dbReference type="Pfam" id="PF13472">
    <property type="entry name" value="Lipase_GDSL_2"/>
    <property type="match status" value="1"/>
</dbReference>
<dbReference type="InterPro" id="IPR051532">
    <property type="entry name" value="Ester_Hydrolysis_Enzymes"/>
</dbReference>
<dbReference type="Proteomes" id="UP001225646">
    <property type="component" value="Unassembled WGS sequence"/>
</dbReference>
<dbReference type="InterPro" id="IPR013830">
    <property type="entry name" value="SGNH_hydro"/>
</dbReference>
<dbReference type="PANTHER" id="PTHR30383">
    <property type="entry name" value="THIOESTERASE 1/PROTEASE 1/LYSOPHOSPHOLIPASE L1"/>
    <property type="match status" value="1"/>
</dbReference>
<evidence type="ECO:0000259" key="1">
    <source>
        <dbReference type="Pfam" id="PF13472"/>
    </source>
</evidence>
<dbReference type="CDD" id="cd04506">
    <property type="entry name" value="SGNH_hydrolase_YpmR_like"/>
    <property type="match status" value="1"/>
</dbReference>
<dbReference type="PANTHER" id="PTHR30383:SF27">
    <property type="entry name" value="SPORE GERMINATION LIPASE LIPC"/>
    <property type="match status" value="1"/>
</dbReference>
<reference evidence="2 3" key="1">
    <citation type="submission" date="2023-07" db="EMBL/GenBank/DDBJ databases">
        <title>Genomic Encyclopedia of Type Strains, Phase IV (KMG-IV): sequencing the most valuable type-strain genomes for metagenomic binning, comparative biology and taxonomic classification.</title>
        <authorList>
            <person name="Goeker M."/>
        </authorList>
    </citation>
    <scope>NUCLEOTIDE SEQUENCE [LARGE SCALE GENOMIC DNA]</scope>
    <source>
        <strain evidence="2 3">DSM 19092</strain>
    </source>
</reference>
<dbReference type="InterPro" id="IPR036514">
    <property type="entry name" value="SGNH_hydro_sf"/>
</dbReference>
<keyword evidence="3" id="KW-1185">Reference proteome</keyword>
<dbReference type="SUPFAM" id="SSF52266">
    <property type="entry name" value="SGNH hydrolase"/>
    <property type="match status" value="1"/>
</dbReference>
<evidence type="ECO:0000313" key="2">
    <source>
        <dbReference type="EMBL" id="MDQ0162780.1"/>
    </source>
</evidence>
<dbReference type="RefSeq" id="WP_419152098.1">
    <property type="nucleotide sequence ID" value="NZ_JAUSTR010000006.1"/>
</dbReference>
<dbReference type="Gene3D" id="3.40.50.1110">
    <property type="entry name" value="SGNH hydrolase"/>
    <property type="match status" value="1"/>
</dbReference>
<comment type="caution">
    <text evidence="2">The sequence shown here is derived from an EMBL/GenBank/DDBJ whole genome shotgun (WGS) entry which is preliminary data.</text>
</comment>